<name>A0A7W8MR89_9BACT</name>
<dbReference type="InterPro" id="IPR010852">
    <property type="entry name" value="ABATE"/>
</dbReference>
<dbReference type="PANTHER" id="PTHR35525:SF3">
    <property type="entry name" value="BLL6575 PROTEIN"/>
    <property type="match status" value="1"/>
</dbReference>
<dbReference type="SUPFAM" id="SSF160904">
    <property type="entry name" value="Jann2411-like"/>
    <property type="match status" value="1"/>
</dbReference>
<evidence type="ECO:0000313" key="3">
    <source>
        <dbReference type="Proteomes" id="UP000568106"/>
    </source>
</evidence>
<dbReference type="InterPro" id="IPR021005">
    <property type="entry name" value="Znf_CGNR"/>
</dbReference>
<sequence>MTDHQSDVAVRAALRKPVASHVGGHLALDFCNTVAEHLAEQPEELLPDWESFVRWTVQVGLIEPELYGELVDSPSPIDEIWELREEIYHVGLTLALGDPVAEHDLVAIREEANAPKPMVVSEGAGLHWRPDPQFASMELRSILAGEALSLFCSRRLARIGICGGGLCGWLFLDESRGRRRRWCDMKDCGNREKARRYYRQQQKSK</sequence>
<proteinExistence type="predicted"/>
<gene>
    <name evidence="2" type="ORF">HDF09_001706</name>
</gene>
<dbReference type="InterPro" id="IPR023286">
    <property type="entry name" value="ABATE_dom_sf"/>
</dbReference>
<dbReference type="Gene3D" id="1.10.3300.10">
    <property type="entry name" value="Jann2411-like domain"/>
    <property type="match status" value="1"/>
</dbReference>
<comment type="caution">
    <text evidence="2">The sequence shown here is derived from an EMBL/GenBank/DDBJ whole genome shotgun (WGS) entry which is preliminary data.</text>
</comment>
<evidence type="ECO:0000313" key="2">
    <source>
        <dbReference type="EMBL" id="MBB5317037.1"/>
    </source>
</evidence>
<organism evidence="2 3">
    <name type="scientific">Tunturiibacter empetritectus</name>
    <dbReference type="NCBI Taxonomy" id="3069691"/>
    <lineage>
        <taxon>Bacteria</taxon>
        <taxon>Pseudomonadati</taxon>
        <taxon>Acidobacteriota</taxon>
        <taxon>Terriglobia</taxon>
        <taxon>Terriglobales</taxon>
        <taxon>Acidobacteriaceae</taxon>
        <taxon>Tunturiibacter</taxon>
    </lineage>
</organism>
<dbReference type="Pfam" id="PF11706">
    <property type="entry name" value="zf-CGNR"/>
    <property type="match status" value="1"/>
</dbReference>
<keyword evidence="3" id="KW-1185">Reference proteome</keyword>
<accession>A0A7W8MR89</accession>
<feature type="domain" description="Zinc finger CGNR" evidence="1">
    <location>
        <begin position="158"/>
        <end position="200"/>
    </location>
</feature>
<dbReference type="Pfam" id="PF07336">
    <property type="entry name" value="ABATE"/>
    <property type="match status" value="1"/>
</dbReference>
<dbReference type="Proteomes" id="UP000568106">
    <property type="component" value="Unassembled WGS sequence"/>
</dbReference>
<evidence type="ECO:0000259" key="1">
    <source>
        <dbReference type="Pfam" id="PF11706"/>
    </source>
</evidence>
<protein>
    <submittedName>
        <fullName evidence="2">RNA-binding Zn ribbon-like protein</fullName>
    </submittedName>
</protein>
<dbReference type="PANTHER" id="PTHR35525">
    <property type="entry name" value="BLL6575 PROTEIN"/>
    <property type="match status" value="1"/>
</dbReference>
<dbReference type="AlphaFoldDB" id="A0A7W8MR89"/>
<dbReference type="EMBL" id="JACHDY010000002">
    <property type="protein sequence ID" value="MBB5317037.1"/>
    <property type="molecule type" value="Genomic_DNA"/>
</dbReference>
<reference evidence="2" key="1">
    <citation type="submission" date="2020-08" db="EMBL/GenBank/DDBJ databases">
        <title>Genomic Encyclopedia of Type Strains, Phase IV (KMG-V): Genome sequencing to study the core and pangenomes of soil and plant-associated prokaryotes.</title>
        <authorList>
            <person name="Whitman W."/>
        </authorList>
    </citation>
    <scope>NUCLEOTIDE SEQUENCE [LARGE SCALE GENOMIC DNA]</scope>
    <source>
        <strain evidence="2">M8UP27</strain>
    </source>
</reference>